<organism evidence="5 6">
    <name type="scientific">Volvox africanus</name>
    <dbReference type="NCBI Taxonomy" id="51714"/>
    <lineage>
        <taxon>Eukaryota</taxon>
        <taxon>Viridiplantae</taxon>
        <taxon>Chlorophyta</taxon>
        <taxon>core chlorophytes</taxon>
        <taxon>Chlorophyceae</taxon>
        <taxon>CS clade</taxon>
        <taxon>Chlamydomonadales</taxon>
        <taxon>Volvocaceae</taxon>
        <taxon>Volvox</taxon>
    </lineage>
</organism>
<dbReference type="Gene3D" id="3.10.20.90">
    <property type="entry name" value="Phosphatidylinositol 3-kinase Catalytic Subunit, Chain A, domain 1"/>
    <property type="match status" value="1"/>
</dbReference>
<name>A0A8J4BN72_9CHLO</name>
<feature type="compositionally biased region" description="Gly residues" evidence="2">
    <location>
        <begin position="49"/>
        <end position="73"/>
    </location>
</feature>
<dbReference type="PANTHER" id="PTHR23333:SF4">
    <property type="entry name" value="UBX DOMAIN-CONTAINING PROTEIN 11"/>
    <property type="match status" value="1"/>
</dbReference>
<dbReference type="PROSITE" id="PS50033">
    <property type="entry name" value="UBX"/>
    <property type="match status" value="1"/>
</dbReference>
<comment type="caution">
    <text evidence="5">The sequence shown here is derived from an EMBL/GenBank/DDBJ whole genome shotgun (WGS) entry which is preliminary data.</text>
</comment>
<dbReference type="Gene3D" id="3.30.420.210">
    <property type="entry name" value="SEP domain"/>
    <property type="match status" value="1"/>
</dbReference>
<feature type="compositionally biased region" description="Low complexity" evidence="2">
    <location>
        <begin position="292"/>
        <end position="307"/>
    </location>
</feature>
<dbReference type="PROSITE" id="PS51399">
    <property type="entry name" value="SEP"/>
    <property type="match status" value="1"/>
</dbReference>
<dbReference type="PANTHER" id="PTHR23333">
    <property type="entry name" value="UBX DOMAIN CONTAINING PROTEIN"/>
    <property type="match status" value="1"/>
</dbReference>
<dbReference type="SUPFAM" id="SSF102848">
    <property type="entry name" value="NSFL1 (p97 ATPase) cofactor p47, SEP domain"/>
    <property type="match status" value="1"/>
</dbReference>
<gene>
    <name evidence="5" type="ORF">Vafri_16357</name>
</gene>
<dbReference type="Pfam" id="PF00789">
    <property type="entry name" value="UBX"/>
    <property type="match status" value="1"/>
</dbReference>
<feature type="coiled-coil region" evidence="1">
    <location>
        <begin position="92"/>
        <end position="126"/>
    </location>
</feature>
<dbReference type="InterPro" id="IPR029071">
    <property type="entry name" value="Ubiquitin-like_domsf"/>
</dbReference>
<dbReference type="InterPro" id="IPR036241">
    <property type="entry name" value="NSFL1C_SEP_dom_sf"/>
</dbReference>
<dbReference type="AlphaFoldDB" id="A0A8J4BN72"/>
<dbReference type="EMBL" id="BNCO01000049">
    <property type="protein sequence ID" value="GIL62039.1"/>
    <property type="molecule type" value="Genomic_DNA"/>
</dbReference>
<sequence>MAEHLYRKRISPATSSNVDDLVSKNVLAQLRRDPPPRPPVHGHADHGKSGTGGSSGSAGGGASIGGAGAGTGQTKGATVEASDLISTMAKRLGALEREMKERQSLLQQVQADNTMLKNKLKVAEEEIAKRALSAIEPRDDSAAVMHLRAENARLRAQLKYAWKQVEEMKGFLNDYGMVWMGEPEAEAELEAHGLRNAAEADSSGAPAVGPGFLQALSPEASDPWGPRRSSHSGAAPGPSSVAADATAADIGRPREPSGGSFRAGSATSTAGNRSCSFSSAAATALAASSSPTSAAASRPASSLQSPRTLPALSGPALSPRLSRGLPVDLVKLQAKVEELNDLAGDGCGQVVRDAAGQHVLAMQDPVNLVIYRDGLQIHTLPAKPFSDPASTAVLRDILDGYFPYVLKRDFPDGVPLRVVDRSSESYASTQPKRGGGTNNASGRGGNIRTFDDIDMHGSGPEPMSRDKFLSRLPQAVIKNGKVIEIRSDISKIMGAGGPGDGVKADIALISTPVDALLSTLQRNHLGPSLPPPSRDGQPPTTEVTTLQVKNVDGKQTYILKFKYDDTIGTLRTCLDAHHAKAGQMGLSYEIRSAFPARAYTDAAETLRQAGLVPNATLFLRAV</sequence>
<dbReference type="GO" id="GO:0043130">
    <property type="term" value="F:ubiquitin binding"/>
    <property type="evidence" value="ECO:0007669"/>
    <property type="project" value="TreeGrafter"/>
</dbReference>
<evidence type="ECO:0008006" key="7">
    <source>
        <dbReference type="Google" id="ProtNLM"/>
    </source>
</evidence>
<dbReference type="Pfam" id="PF08059">
    <property type="entry name" value="SEP"/>
    <property type="match status" value="1"/>
</dbReference>
<feature type="compositionally biased region" description="Low complexity" evidence="2">
    <location>
        <begin position="231"/>
        <end position="245"/>
    </location>
</feature>
<dbReference type="SUPFAM" id="SSF54236">
    <property type="entry name" value="Ubiquitin-like"/>
    <property type="match status" value="1"/>
</dbReference>
<feature type="compositionally biased region" description="Gly residues" evidence="2">
    <location>
        <begin position="433"/>
        <end position="445"/>
    </location>
</feature>
<evidence type="ECO:0000313" key="5">
    <source>
        <dbReference type="EMBL" id="GIL62039.1"/>
    </source>
</evidence>
<evidence type="ECO:0000256" key="1">
    <source>
        <dbReference type="SAM" id="Coils"/>
    </source>
</evidence>
<dbReference type="GO" id="GO:0043161">
    <property type="term" value="P:proteasome-mediated ubiquitin-dependent protein catabolic process"/>
    <property type="evidence" value="ECO:0007669"/>
    <property type="project" value="TreeGrafter"/>
</dbReference>
<proteinExistence type="predicted"/>
<feature type="domain" description="UBX" evidence="3">
    <location>
        <begin position="539"/>
        <end position="619"/>
    </location>
</feature>
<feature type="region of interest" description="Disordered" evidence="2">
    <location>
        <begin position="1"/>
        <end position="74"/>
    </location>
</feature>
<reference evidence="5" key="1">
    <citation type="journal article" date="2021" name="Proc. Natl. Acad. Sci. U.S.A.">
        <title>Three genomes in the algal genus Volvox reveal the fate of a haploid sex-determining region after a transition to homothallism.</title>
        <authorList>
            <person name="Yamamoto K."/>
            <person name="Hamaji T."/>
            <person name="Kawai-Toyooka H."/>
            <person name="Matsuzaki R."/>
            <person name="Takahashi F."/>
            <person name="Nishimura Y."/>
            <person name="Kawachi M."/>
            <person name="Noguchi H."/>
            <person name="Minakuchi Y."/>
            <person name="Umen J.G."/>
            <person name="Toyoda A."/>
            <person name="Nozaki H."/>
        </authorList>
    </citation>
    <scope>NUCLEOTIDE SEQUENCE</scope>
    <source>
        <strain evidence="5">NIES-3780</strain>
    </source>
</reference>
<dbReference type="Proteomes" id="UP000747399">
    <property type="component" value="Unassembled WGS sequence"/>
</dbReference>
<evidence type="ECO:0000256" key="2">
    <source>
        <dbReference type="SAM" id="MobiDB-lite"/>
    </source>
</evidence>
<feature type="region of interest" description="Disordered" evidence="2">
    <location>
        <begin position="198"/>
        <end position="273"/>
    </location>
</feature>
<feature type="region of interest" description="Disordered" evidence="2">
    <location>
        <begin position="292"/>
        <end position="317"/>
    </location>
</feature>
<keyword evidence="6" id="KW-1185">Reference proteome</keyword>
<feature type="compositionally biased region" description="Basic residues" evidence="2">
    <location>
        <begin position="1"/>
        <end position="10"/>
    </location>
</feature>
<feature type="region of interest" description="Disordered" evidence="2">
    <location>
        <begin position="421"/>
        <end position="448"/>
    </location>
</feature>
<protein>
    <recommendedName>
        <fullName evidence="7">SEP domain-containing protein</fullName>
    </recommendedName>
</protein>
<evidence type="ECO:0000313" key="6">
    <source>
        <dbReference type="Proteomes" id="UP000747399"/>
    </source>
</evidence>
<dbReference type="CDD" id="cd17077">
    <property type="entry name" value="UBX_UBXN11"/>
    <property type="match status" value="1"/>
</dbReference>
<feature type="domain" description="SEP" evidence="4">
    <location>
        <begin position="363"/>
        <end position="427"/>
    </location>
</feature>
<accession>A0A8J4BN72</accession>
<dbReference type="InterPro" id="IPR012989">
    <property type="entry name" value="SEP_domain"/>
</dbReference>
<keyword evidence="1" id="KW-0175">Coiled coil</keyword>
<dbReference type="InterPro" id="IPR001012">
    <property type="entry name" value="UBX_dom"/>
</dbReference>
<feature type="region of interest" description="Disordered" evidence="2">
    <location>
        <begin position="522"/>
        <end position="541"/>
    </location>
</feature>
<evidence type="ECO:0000259" key="3">
    <source>
        <dbReference type="PROSITE" id="PS50033"/>
    </source>
</evidence>
<evidence type="ECO:0000259" key="4">
    <source>
        <dbReference type="PROSITE" id="PS51399"/>
    </source>
</evidence>